<dbReference type="HOGENOM" id="CLU_2719685_0_0_11"/>
<protein>
    <submittedName>
        <fullName evidence="1">Possible carbonic anhydrase</fullName>
    </submittedName>
</protein>
<dbReference type="SUPFAM" id="SSF51161">
    <property type="entry name" value="Trimeric LpxA-like enzymes"/>
    <property type="match status" value="1"/>
</dbReference>
<accession>Q0RVB1</accession>
<dbReference type="AlphaFoldDB" id="Q0RVB1"/>
<dbReference type="Proteomes" id="UP000008710">
    <property type="component" value="Plasmid pRHL3"/>
</dbReference>
<dbReference type="InterPro" id="IPR050484">
    <property type="entry name" value="Transf_Hexapept/Carb_Anhydrase"/>
</dbReference>
<dbReference type="PANTHER" id="PTHR13061">
    <property type="entry name" value="DYNACTIN SUBUNIT P25"/>
    <property type="match status" value="1"/>
</dbReference>
<evidence type="ECO:0000313" key="2">
    <source>
        <dbReference type="Proteomes" id="UP000008710"/>
    </source>
</evidence>
<geneLocation type="plasmid" evidence="1 2">
    <name>pRHL3</name>
</geneLocation>
<reference evidence="2" key="1">
    <citation type="journal article" date="2006" name="Proc. Natl. Acad. Sci. U.S.A.">
        <title>The complete genome of Rhodococcus sp. RHA1 provides insights into a catabolic powerhouse.</title>
        <authorList>
            <person name="McLeod M.P."/>
            <person name="Warren R.L."/>
            <person name="Hsiao W.W.L."/>
            <person name="Araki N."/>
            <person name="Myhre M."/>
            <person name="Fernandes C."/>
            <person name="Miyazawa D."/>
            <person name="Wong W."/>
            <person name="Lillquist A.L."/>
            <person name="Wang D."/>
            <person name="Dosanjh M."/>
            <person name="Hara H."/>
            <person name="Petrescu A."/>
            <person name="Morin R.D."/>
            <person name="Yang G."/>
            <person name="Stott J.M."/>
            <person name="Schein J.E."/>
            <person name="Shin H."/>
            <person name="Smailus D."/>
            <person name="Siddiqui A.S."/>
            <person name="Marra M.A."/>
            <person name="Jones S.J.M."/>
            <person name="Holt R."/>
            <person name="Brinkman F.S.L."/>
            <person name="Miyauchi K."/>
            <person name="Fukuda M."/>
            <person name="Davies J.E."/>
            <person name="Mohn W.W."/>
            <person name="Eltis L.D."/>
        </authorList>
    </citation>
    <scope>NUCLEOTIDE SEQUENCE [LARGE SCALE GENOMIC DNA]</scope>
    <source>
        <strain evidence="2">RHA1</strain>
    </source>
</reference>
<name>Q0RVB1_RHOJR</name>
<keyword evidence="1" id="KW-0614">Plasmid</keyword>
<dbReference type="eggNOG" id="COG0663">
    <property type="taxonomic scope" value="Bacteria"/>
</dbReference>
<dbReference type="PANTHER" id="PTHR13061:SF29">
    <property type="entry name" value="GAMMA CARBONIC ANHYDRASE-LIKE 1, MITOCHONDRIAL-RELATED"/>
    <property type="match status" value="1"/>
</dbReference>
<dbReference type="KEGG" id="rha:RHA1_ro11128"/>
<evidence type="ECO:0000313" key="1">
    <source>
        <dbReference type="EMBL" id="ABH00775.1"/>
    </source>
</evidence>
<sequence>MGAIVMNHTKIGRGAIIAAGALVPEGVVIEPNSLVAGIPGKVRRTCTPDELEQIRHNADNYVKRLAYYATKS</sequence>
<dbReference type="Gene3D" id="2.160.10.10">
    <property type="entry name" value="Hexapeptide repeat proteins"/>
    <property type="match status" value="1"/>
</dbReference>
<dbReference type="InterPro" id="IPR011004">
    <property type="entry name" value="Trimer_LpxA-like_sf"/>
</dbReference>
<gene>
    <name evidence="1" type="ordered locus">RHA1_ro11128</name>
</gene>
<proteinExistence type="predicted"/>
<dbReference type="EMBL" id="CP000434">
    <property type="protein sequence ID" value="ABH00775.1"/>
    <property type="molecule type" value="Genomic_DNA"/>
</dbReference>
<organism evidence="1 2">
    <name type="scientific">Rhodococcus jostii (strain RHA1)</name>
    <dbReference type="NCBI Taxonomy" id="101510"/>
    <lineage>
        <taxon>Bacteria</taxon>
        <taxon>Bacillati</taxon>
        <taxon>Actinomycetota</taxon>
        <taxon>Actinomycetes</taxon>
        <taxon>Mycobacteriales</taxon>
        <taxon>Nocardiaceae</taxon>
        <taxon>Rhodococcus</taxon>
    </lineage>
</organism>